<keyword evidence="2" id="KW-1185">Reference proteome</keyword>
<dbReference type="Proteomes" id="UP000735302">
    <property type="component" value="Unassembled WGS sequence"/>
</dbReference>
<sequence>MGKAEMCGDNEREKVSDHDLCAAKGKTTQPGFRIPWRGGRLGNCLQDCGVCLSAFCRRLGFFSRNVQSEKTIVTQVVSDKSLS</sequence>
<evidence type="ECO:0000313" key="1">
    <source>
        <dbReference type="EMBL" id="GFO33831.1"/>
    </source>
</evidence>
<accession>A0AAV4CPP9</accession>
<organism evidence="1 2">
    <name type="scientific">Plakobranchus ocellatus</name>
    <dbReference type="NCBI Taxonomy" id="259542"/>
    <lineage>
        <taxon>Eukaryota</taxon>
        <taxon>Metazoa</taxon>
        <taxon>Spiralia</taxon>
        <taxon>Lophotrochozoa</taxon>
        <taxon>Mollusca</taxon>
        <taxon>Gastropoda</taxon>
        <taxon>Heterobranchia</taxon>
        <taxon>Euthyneura</taxon>
        <taxon>Panpulmonata</taxon>
        <taxon>Sacoglossa</taxon>
        <taxon>Placobranchoidea</taxon>
        <taxon>Plakobranchidae</taxon>
        <taxon>Plakobranchus</taxon>
    </lineage>
</organism>
<dbReference type="EMBL" id="BLXT01006838">
    <property type="protein sequence ID" value="GFO33831.1"/>
    <property type="molecule type" value="Genomic_DNA"/>
</dbReference>
<name>A0AAV4CPP9_9GAST</name>
<reference evidence="1 2" key="1">
    <citation type="journal article" date="2021" name="Elife">
        <title>Chloroplast acquisition without the gene transfer in kleptoplastic sea slugs, Plakobranchus ocellatus.</title>
        <authorList>
            <person name="Maeda T."/>
            <person name="Takahashi S."/>
            <person name="Yoshida T."/>
            <person name="Shimamura S."/>
            <person name="Takaki Y."/>
            <person name="Nagai Y."/>
            <person name="Toyoda A."/>
            <person name="Suzuki Y."/>
            <person name="Arimoto A."/>
            <person name="Ishii H."/>
            <person name="Satoh N."/>
            <person name="Nishiyama T."/>
            <person name="Hasebe M."/>
            <person name="Maruyama T."/>
            <person name="Minagawa J."/>
            <person name="Obokata J."/>
            <person name="Shigenobu S."/>
        </authorList>
    </citation>
    <scope>NUCLEOTIDE SEQUENCE [LARGE SCALE GENOMIC DNA]</scope>
</reference>
<gene>
    <name evidence="1" type="ORF">PoB_006033600</name>
</gene>
<evidence type="ECO:0000313" key="2">
    <source>
        <dbReference type="Proteomes" id="UP000735302"/>
    </source>
</evidence>
<protein>
    <submittedName>
        <fullName evidence="1">Uncharacterized protein</fullName>
    </submittedName>
</protein>
<dbReference type="AlphaFoldDB" id="A0AAV4CPP9"/>
<comment type="caution">
    <text evidence="1">The sequence shown here is derived from an EMBL/GenBank/DDBJ whole genome shotgun (WGS) entry which is preliminary data.</text>
</comment>
<proteinExistence type="predicted"/>